<dbReference type="GeneID" id="85312402"/>
<proteinExistence type="predicted"/>
<name>A0AAJ0BUX2_9PEZI</name>
<organism evidence="2 3">
    <name type="scientific">Phialemonium atrogriseum</name>
    <dbReference type="NCBI Taxonomy" id="1093897"/>
    <lineage>
        <taxon>Eukaryota</taxon>
        <taxon>Fungi</taxon>
        <taxon>Dikarya</taxon>
        <taxon>Ascomycota</taxon>
        <taxon>Pezizomycotina</taxon>
        <taxon>Sordariomycetes</taxon>
        <taxon>Sordariomycetidae</taxon>
        <taxon>Cephalothecales</taxon>
        <taxon>Cephalothecaceae</taxon>
        <taxon>Phialemonium</taxon>
    </lineage>
</organism>
<dbReference type="AlphaFoldDB" id="A0AAJ0BUX2"/>
<reference evidence="2" key="1">
    <citation type="submission" date="2023-06" db="EMBL/GenBank/DDBJ databases">
        <title>Genome-scale phylogeny and comparative genomics of the fungal order Sordariales.</title>
        <authorList>
            <consortium name="Lawrence Berkeley National Laboratory"/>
            <person name="Hensen N."/>
            <person name="Bonometti L."/>
            <person name="Westerberg I."/>
            <person name="Brannstrom I.O."/>
            <person name="Guillou S."/>
            <person name="Cros-Aarteil S."/>
            <person name="Calhoun S."/>
            <person name="Haridas S."/>
            <person name="Kuo A."/>
            <person name="Mondo S."/>
            <person name="Pangilinan J."/>
            <person name="Riley R."/>
            <person name="Labutti K."/>
            <person name="Andreopoulos B."/>
            <person name="Lipzen A."/>
            <person name="Chen C."/>
            <person name="Yanf M."/>
            <person name="Daum C."/>
            <person name="Ng V."/>
            <person name="Clum A."/>
            <person name="Steindorff A."/>
            <person name="Ohm R."/>
            <person name="Martin F."/>
            <person name="Silar P."/>
            <person name="Natvig D."/>
            <person name="Lalanne C."/>
            <person name="Gautier V."/>
            <person name="Ament-Velasquez S.L."/>
            <person name="Kruys A."/>
            <person name="Hutchinson M.I."/>
            <person name="Powell A.J."/>
            <person name="Barry K."/>
            <person name="Miller A.N."/>
            <person name="Grigoriev I.V."/>
            <person name="Debuchy R."/>
            <person name="Gladieux P."/>
            <person name="Thoren M.H."/>
            <person name="Johannesson H."/>
        </authorList>
    </citation>
    <scope>NUCLEOTIDE SEQUENCE</scope>
    <source>
        <strain evidence="2">8032-3</strain>
    </source>
</reference>
<evidence type="ECO:0000313" key="2">
    <source>
        <dbReference type="EMBL" id="KAK1762501.1"/>
    </source>
</evidence>
<comment type="caution">
    <text evidence="2">The sequence shown here is derived from an EMBL/GenBank/DDBJ whole genome shotgun (WGS) entry which is preliminary data.</text>
</comment>
<protein>
    <submittedName>
        <fullName evidence="2">Uncharacterized protein</fullName>
    </submittedName>
</protein>
<dbReference type="Proteomes" id="UP001244011">
    <property type="component" value="Unassembled WGS sequence"/>
</dbReference>
<evidence type="ECO:0000256" key="1">
    <source>
        <dbReference type="SAM" id="MobiDB-lite"/>
    </source>
</evidence>
<dbReference type="RefSeq" id="XP_060278714.1">
    <property type="nucleotide sequence ID" value="XM_060429215.1"/>
</dbReference>
<dbReference type="EMBL" id="MU839036">
    <property type="protein sequence ID" value="KAK1762501.1"/>
    <property type="molecule type" value="Genomic_DNA"/>
</dbReference>
<evidence type="ECO:0000313" key="3">
    <source>
        <dbReference type="Proteomes" id="UP001244011"/>
    </source>
</evidence>
<feature type="region of interest" description="Disordered" evidence="1">
    <location>
        <begin position="56"/>
        <end position="75"/>
    </location>
</feature>
<keyword evidence="3" id="KW-1185">Reference proteome</keyword>
<sequence>MATANDMVADMMSIAGNIEATPAKFHNLRFRPSSEEAARLHELAAEILTPAQTLQETNAHRMRNRIGTRGLSEVK</sequence>
<gene>
    <name evidence="2" type="ORF">QBC33DRAFT_551709</name>
</gene>
<accession>A0AAJ0BUX2</accession>